<reference evidence="1" key="1">
    <citation type="submission" date="2014-09" db="EMBL/GenBank/DDBJ databases">
        <authorList>
            <person name="Magalhaes I.L.F."/>
            <person name="Oliveira U."/>
            <person name="Santos F.R."/>
            <person name="Vidigal T.H.D.A."/>
            <person name="Brescovit A.D."/>
            <person name="Santos A.J."/>
        </authorList>
    </citation>
    <scope>NUCLEOTIDE SEQUENCE</scope>
    <source>
        <tissue evidence="1">Shoot tissue taken approximately 20 cm above the soil surface</tissue>
    </source>
</reference>
<organism evidence="1">
    <name type="scientific">Arundo donax</name>
    <name type="common">Giant reed</name>
    <name type="synonym">Donax arundinaceus</name>
    <dbReference type="NCBI Taxonomy" id="35708"/>
    <lineage>
        <taxon>Eukaryota</taxon>
        <taxon>Viridiplantae</taxon>
        <taxon>Streptophyta</taxon>
        <taxon>Embryophyta</taxon>
        <taxon>Tracheophyta</taxon>
        <taxon>Spermatophyta</taxon>
        <taxon>Magnoliopsida</taxon>
        <taxon>Liliopsida</taxon>
        <taxon>Poales</taxon>
        <taxon>Poaceae</taxon>
        <taxon>PACMAD clade</taxon>
        <taxon>Arundinoideae</taxon>
        <taxon>Arundineae</taxon>
        <taxon>Arundo</taxon>
    </lineage>
</organism>
<sequence>MPLSAMVLEKISKKLATKMSHTNSHFQEK</sequence>
<proteinExistence type="predicted"/>
<protein>
    <submittedName>
        <fullName evidence="1">Uncharacterized protein</fullName>
    </submittedName>
</protein>
<dbReference type="EMBL" id="GBRH01180154">
    <property type="protein sequence ID" value="JAE17742.1"/>
    <property type="molecule type" value="Transcribed_RNA"/>
</dbReference>
<evidence type="ECO:0000313" key="1">
    <source>
        <dbReference type="EMBL" id="JAE17742.1"/>
    </source>
</evidence>
<reference evidence="1" key="2">
    <citation type="journal article" date="2015" name="Data Brief">
        <title>Shoot transcriptome of the giant reed, Arundo donax.</title>
        <authorList>
            <person name="Barrero R.A."/>
            <person name="Guerrero F.D."/>
            <person name="Moolhuijzen P."/>
            <person name="Goolsby J.A."/>
            <person name="Tidwell J."/>
            <person name="Bellgard S.E."/>
            <person name="Bellgard M.I."/>
        </authorList>
    </citation>
    <scope>NUCLEOTIDE SEQUENCE</scope>
    <source>
        <tissue evidence="1">Shoot tissue taken approximately 20 cm above the soil surface</tissue>
    </source>
</reference>
<dbReference type="AlphaFoldDB" id="A0A0A9FZQ2"/>
<accession>A0A0A9FZQ2</accession>
<name>A0A0A9FZQ2_ARUDO</name>